<evidence type="ECO:0000313" key="2">
    <source>
        <dbReference type="Proteomes" id="UP000805649"/>
    </source>
</evidence>
<proteinExistence type="predicted"/>
<keyword evidence="2" id="KW-1185">Reference proteome</keyword>
<dbReference type="Proteomes" id="UP000805649">
    <property type="component" value="Unassembled WGS sequence"/>
</dbReference>
<dbReference type="EMBL" id="VUJX02000008">
    <property type="protein sequence ID" value="KAL0932887.1"/>
    <property type="molecule type" value="Genomic_DNA"/>
</dbReference>
<protein>
    <submittedName>
        <fullName evidence="1">Uncharacterized protein</fullName>
    </submittedName>
</protein>
<evidence type="ECO:0000313" key="1">
    <source>
        <dbReference type="EMBL" id="KAL0932887.1"/>
    </source>
</evidence>
<sequence length="447" mass="51127">MDWLFQKETFSDSDLKLICFHPEKPCVIKTVRLQRGQQPHTEFKHESLTHTSEKEYVEWLKTSQASTEQPGIVLVMHSRLGDSEELARKPPGTMVLPYQEDTFRVASQRLFQHRSLSLIIKRISTAVFNKKLVKWENEPSLGPSIVYNCRSDTVAPVNHGKPTDIALSATFFAEKCITYAVMYGCADQVIEQTTAWLKRVKGQAIHPLIMPMIFVELERKRLFNLLDFEQNSLQGQILHLKNKLRSESQAMESGKTRSNDVSANDCESTKVWIDISSLKNGLESLKTQLENMIEHSKELNTTFFRAHAEGNQVSCGHAQEREVGEKIETRLREMIVEFDSKVRTCDSLLGGMALAAQMESNYYSRQDAKVAISIANATKQDGSQMRNIAWLGMVFLPGTFLATFFSMPFFDWNTPDTVTMWWMKRRTREASRKQLLKDLESEKASPV</sequence>
<accession>A0ACC3YM55</accession>
<comment type="caution">
    <text evidence="1">The sequence shown here is derived from an EMBL/GenBank/DDBJ whole genome shotgun (WGS) entry which is preliminary data.</text>
</comment>
<gene>
    <name evidence="1" type="ORF">CTRU02_211850</name>
</gene>
<organism evidence="1 2">
    <name type="scientific">Colletotrichum truncatum</name>
    <name type="common">Anthracnose fungus</name>
    <name type="synonym">Colletotrichum capsici</name>
    <dbReference type="NCBI Taxonomy" id="5467"/>
    <lineage>
        <taxon>Eukaryota</taxon>
        <taxon>Fungi</taxon>
        <taxon>Dikarya</taxon>
        <taxon>Ascomycota</taxon>
        <taxon>Pezizomycotina</taxon>
        <taxon>Sordariomycetes</taxon>
        <taxon>Hypocreomycetidae</taxon>
        <taxon>Glomerellales</taxon>
        <taxon>Glomerellaceae</taxon>
        <taxon>Colletotrichum</taxon>
        <taxon>Colletotrichum truncatum species complex</taxon>
    </lineage>
</organism>
<reference evidence="1 2" key="1">
    <citation type="journal article" date="2020" name="Phytopathology">
        <title>Genome Sequence Resources of Colletotrichum truncatum, C. plurivorum, C. musicola, and C. sojae: Four Species Pathogenic to Soybean (Glycine max).</title>
        <authorList>
            <person name="Rogerio F."/>
            <person name="Boufleur T.R."/>
            <person name="Ciampi-Guillardi M."/>
            <person name="Sukno S.A."/>
            <person name="Thon M.R."/>
            <person name="Massola Junior N.S."/>
            <person name="Baroncelli R."/>
        </authorList>
    </citation>
    <scope>NUCLEOTIDE SEQUENCE [LARGE SCALE GENOMIC DNA]</scope>
    <source>
        <strain evidence="1 2">CMES1059</strain>
    </source>
</reference>
<name>A0ACC3YM55_COLTU</name>